<dbReference type="NCBIfam" id="TIGR04145">
    <property type="entry name" value="Firmicu_CTERM"/>
    <property type="match status" value="1"/>
</dbReference>
<keyword evidence="4" id="KW-1185">Reference proteome</keyword>
<feature type="transmembrane region" description="Helical" evidence="1">
    <location>
        <begin position="233"/>
        <end position="252"/>
    </location>
</feature>
<proteinExistence type="predicted"/>
<dbReference type="InterPro" id="IPR026409">
    <property type="entry name" value="Firmicu_CTERM"/>
</dbReference>
<feature type="signal peptide" evidence="2">
    <location>
        <begin position="1"/>
        <end position="24"/>
    </location>
</feature>
<sequence length="260" mass="29732">MKQLRFFTLLIASLLVLNSTPVFASASGIPANSDHSVIRIDGNFDDWKDVPYSYEYNWDNPYIIEYQWNPKKQKNETITYTDENGKPYNTTIRHKMSLYRDDRYVYLHIIMATNYYKSIIGDDYEFWCDGQRVMFDVVLPGGGTITKPSLNHGIHPVEVRHGDSGISWSIAKGSQAMLKRNPGGFNDELELKIPLSEFKRQNPRIDPDNIRVLEFFTPNLMYRHIACAGTDTAPYIGISICAVLAAAGYVIYKKKGKQKV</sequence>
<name>A0ABT4BTW5_9FIRM</name>
<keyword evidence="1" id="KW-1133">Transmembrane helix</keyword>
<evidence type="ECO:0000256" key="2">
    <source>
        <dbReference type="SAM" id="SignalP"/>
    </source>
</evidence>
<evidence type="ECO:0000313" key="3">
    <source>
        <dbReference type="EMBL" id="MCY1714349.1"/>
    </source>
</evidence>
<comment type="caution">
    <text evidence="3">The sequence shown here is derived from an EMBL/GenBank/DDBJ whole genome shotgun (WGS) entry which is preliminary data.</text>
</comment>
<dbReference type="RefSeq" id="WP_268058401.1">
    <property type="nucleotide sequence ID" value="NZ_JAPOHA010000008.1"/>
</dbReference>
<accession>A0ABT4BTW5</accession>
<keyword evidence="1" id="KW-0472">Membrane</keyword>
<evidence type="ECO:0000256" key="1">
    <source>
        <dbReference type="SAM" id="Phobius"/>
    </source>
</evidence>
<protein>
    <submittedName>
        <fullName evidence="3">Firmicu-CTERM sorting domain-containing protein</fullName>
    </submittedName>
</protein>
<feature type="chain" id="PRO_5045330324" evidence="2">
    <location>
        <begin position="25"/>
        <end position="260"/>
    </location>
</feature>
<gene>
    <name evidence="3" type="ORF">OUY18_08780</name>
</gene>
<keyword evidence="2" id="KW-0732">Signal</keyword>
<dbReference type="Proteomes" id="UP001082703">
    <property type="component" value="Unassembled WGS sequence"/>
</dbReference>
<organism evidence="3 4">
    <name type="scientific">Caproiciproducens galactitolivorans</name>
    <dbReference type="NCBI Taxonomy" id="642589"/>
    <lineage>
        <taxon>Bacteria</taxon>
        <taxon>Bacillati</taxon>
        <taxon>Bacillota</taxon>
        <taxon>Clostridia</taxon>
        <taxon>Eubacteriales</taxon>
        <taxon>Acutalibacteraceae</taxon>
        <taxon>Caproiciproducens</taxon>
    </lineage>
</organism>
<dbReference type="EMBL" id="JAPOHA010000008">
    <property type="protein sequence ID" value="MCY1714349.1"/>
    <property type="molecule type" value="Genomic_DNA"/>
</dbReference>
<keyword evidence="1" id="KW-0812">Transmembrane</keyword>
<evidence type="ECO:0000313" key="4">
    <source>
        <dbReference type="Proteomes" id="UP001082703"/>
    </source>
</evidence>
<reference evidence="3 4" key="1">
    <citation type="submission" date="2022-11" db="EMBL/GenBank/DDBJ databases">
        <authorList>
            <person name="Caiyu Z."/>
        </authorList>
    </citation>
    <scope>NUCLEOTIDE SEQUENCE [LARGE SCALE GENOMIC DNA]</scope>
    <source>
        <strain evidence="3 4">YR-4</strain>
    </source>
</reference>